<dbReference type="GO" id="GO:0046872">
    <property type="term" value="F:metal ion binding"/>
    <property type="evidence" value="ECO:0007669"/>
    <property type="project" value="UniProtKB-KW"/>
</dbReference>
<dbReference type="Gene3D" id="2.20.25.90">
    <property type="entry name" value="ADC-like domains"/>
    <property type="match status" value="1"/>
</dbReference>
<dbReference type="PANTHER" id="PTHR43105">
    <property type="entry name" value="RESPIRATORY NITRATE REDUCTASE"/>
    <property type="match status" value="1"/>
</dbReference>
<proteinExistence type="predicted"/>
<reference evidence="9 10" key="1">
    <citation type="journal article" date="2019" name="Microbiol. Resour. Announc.">
        <title>Complete Genome Sequence of Halomonas sulfidaeris Strain Esulfide1 Isolated from a Metal Sulfide Rock at a Depth of 2,200 Meters, Obtained Using Nanopore Sequencing.</title>
        <authorList>
            <person name="Saito M."/>
            <person name="Nishigata A."/>
            <person name="Galipon J."/>
            <person name="Arakawa K."/>
        </authorList>
    </citation>
    <scope>NUCLEOTIDE SEQUENCE [LARGE SCALE GENOMIC DNA]</scope>
    <source>
        <strain evidence="9 10">ATCC BAA-803</strain>
    </source>
</reference>
<evidence type="ECO:0000256" key="2">
    <source>
        <dbReference type="ARBA" id="ARBA00022485"/>
    </source>
</evidence>
<evidence type="ECO:0000256" key="1">
    <source>
        <dbReference type="ARBA" id="ARBA00001942"/>
    </source>
</evidence>
<gene>
    <name evidence="9" type="ORF">HSBAA_33600</name>
</gene>
<dbReference type="GO" id="GO:0003954">
    <property type="term" value="F:NADH dehydrogenase activity"/>
    <property type="evidence" value="ECO:0007669"/>
    <property type="project" value="TreeGrafter"/>
</dbReference>
<evidence type="ECO:0000313" key="9">
    <source>
        <dbReference type="EMBL" id="BBI62054.1"/>
    </source>
</evidence>
<evidence type="ECO:0000256" key="6">
    <source>
        <dbReference type="ARBA" id="ARBA00023004"/>
    </source>
</evidence>
<dbReference type="Pfam" id="PF04879">
    <property type="entry name" value="Molybdop_Fe4S4"/>
    <property type="match status" value="1"/>
</dbReference>
<evidence type="ECO:0000259" key="8">
    <source>
        <dbReference type="PROSITE" id="PS51669"/>
    </source>
</evidence>
<keyword evidence="4" id="KW-0479">Metal-binding</keyword>
<dbReference type="AlphaFoldDB" id="A0A455UGA9"/>
<dbReference type="EMBL" id="AP019514">
    <property type="protein sequence ID" value="BBI62054.1"/>
    <property type="molecule type" value="Genomic_DNA"/>
</dbReference>
<feature type="domain" description="4Fe-4S Mo/W bis-MGD-type" evidence="8">
    <location>
        <begin position="32"/>
        <end position="88"/>
    </location>
</feature>
<dbReference type="GO" id="GO:0022904">
    <property type="term" value="P:respiratory electron transport chain"/>
    <property type="evidence" value="ECO:0007669"/>
    <property type="project" value="TreeGrafter"/>
</dbReference>
<dbReference type="PROSITE" id="PS00551">
    <property type="entry name" value="MOLYBDOPTERIN_PROK_1"/>
    <property type="match status" value="1"/>
</dbReference>
<protein>
    <recommendedName>
        <fullName evidence="8">4Fe-4S Mo/W bis-MGD-type domain-containing protein</fullName>
    </recommendedName>
</protein>
<organism evidence="9 10">
    <name type="scientific">Vreelandella sulfidaeris</name>
    <dbReference type="NCBI Taxonomy" id="115553"/>
    <lineage>
        <taxon>Bacteria</taxon>
        <taxon>Pseudomonadati</taxon>
        <taxon>Pseudomonadota</taxon>
        <taxon>Gammaproteobacteria</taxon>
        <taxon>Oceanospirillales</taxon>
        <taxon>Halomonadaceae</taxon>
        <taxon>Vreelandella</taxon>
    </lineage>
</organism>
<keyword evidence="7" id="KW-0411">Iron-sulfur</keyword>
<accession>A0A455UGA9</accession>
<dbReference type="InterPro" id="IPR006963">
    <property type="entry name" value="Mopterin_OxRdtase_4Fe-4S_dom"/>
</dbReference>
<dbReference type="Proteomes" id="UP000320231">
    <property type="component" value="Chromosome"/>
</dbReference>
<evidence type="ECO:0000256" key="7">
    <source>
        <dbReference type="ARBA" id="ARBA00023014"/>
    </source>
</evidence>
<keyword evidence="3" id="KW-0500">Molybdenum</keyword>
<dbReference type="SUPFAM" id="SSF53706">
    <property type="entry name" value="Formate dehydrogenase/DMSO reductase, domains 1-3"/>
    <property type="match status" value="1"/>
</dbReference>
<dbReference type="PROSITE" id="PS51669">
    <property type="entry name" value="4FE4S_MOW_BIS_MGD"/>
    <property type="match status" value="1"/>
</dbReference>
<evidence type="ECO:0000256" key="3">
    <source>
        <dbReference type="ARBA" id="ARBA00022505"/>
    </source>
</evidence>
<dbReference type="InterPro" id="IPR027467">
    <property type="entry name" value="MopterinOxRdtase_cofactor_BS"/>
</dbReference>
<evidence type="ECO:0000256" key="4">
    <source>
        <dbReference type="ARBA" id="ARBA00022723"/>
    </source>
</evidence>
<dbReference type="SMART" id="SM00926">
    <property type="entry name" value="Molybdop_Fe4S4"/>
    <property type="match status" value="1"/>
</dbReference>
<comment type="cofactor">
    <cofactor evidence="1">
        <name>Mo-bis(molybdopterin guanine dinucleotide)</name>
        <dbReference type="ChEBI" id="CHEBI:60539"/>
    </cofactor>
</comment>
<evidence type="ECO:0000256" key="5">
    <source>
        <dbReference type="ARBA" id="ARBA00023002"/>
    </source>
</evidence>
<dbReference type="KEGG" id="hsr:HSBAA_33600"/>
<name>A0A455UGA9_9GAMM</name>
<keyword evidence="5" id="KW-0560">Oxidoreductase</keyword>
<dbReference type="InterPro" id="IPR050123">
    <property type="entry name" value="Prok_molybdopt-oxidoreductase"/>
</dbReference>
<keyword evidence="6" id="KW-0408">Iron</keyword>
<dbReference type="GO" id="GO:0051539">
    <property type="term" value="F:4 iron, 4 sulfur cluster binding"/>
    <property type="evidence" value="ECO:0007669"/>
    <property type="project" value="UniProtKB-KW"/>
</dbReference>
<dbReference type="GO" id="GO:0016020">
    <property type="term" value="C:membrane"/>
    <property type="evidence" value="ECO:0007669"/>
    <property type="project" value="TreeGrafter"/>
</dbReference>
<keyword evidence="2" id="KW-0004">4Fe-4S</keyword>
<sequence length="89" mass="9910">MIDIIKTVETTTGATAVTGLSKMDMHWRQPEIKRTKTVCTYCGVGCSFEMWTRDRHILKVQPVVDAPANGISTCIKGKFAWDFVNSESA</sequence>
<dbReference type="FunFam" id="2.20.25.90:FF:000001">
    <property type="entry name" value="Formate dehydrogenase subunit alpha"/>
    <property type="match status" value="1"/>
</dbReference>
<dbReference type="PANTHER" id="PTHR43105:SF14">
    <property type="entry name" value="FORMATE DEHYDROGENASE H"/>
    <property type="match status" value="1"/>
</dbReference>
<evidence type="ECO:0000313" key="10">
    <source>
        <dbReference type="Proteomes" id="UP000320231"/>
    </source>
</evidence>